<protein>
    <submittedName>
        <fullName evidence="2">Uncharacterized protein</fullName>
    </submittedName>
</protein>
<sequence length="160" mass="18338">MENTETRFRLRTSTMKQQANSLASCLVYNMLQSLHVEGRRYKFSIQGTGRTRAQGWCLVQLVLRHMEGGLQLCWSLPIIVARPELLLKVARVLPVTSTNIFAFLCLCYALLCTKPTRVNARMAYCSLSCLLDRIDLNYSFGYLTHGKHGWPEAIYRCLNE</sequence>
<keyword evidence="1" id="KW-0812">Transmembrane</keyword>
<evidence type="ECO:0000256" key="1">
    <source>
        <dbReference type="SAM" id="Phobius"/>
    </source>
</evidence>
<name>A0A5C0C9I4_9BETC</name>
<dbReference type="EMBL" id="MN187553">
    <property type="protein sequence ID" value="QEI22728.1"/>
    <property type="molecule type" value="Genomic_RNA"/>
</dbReference>
<feature type="transmembrane region" description="Helical" evidence="1">
    <location>
        <begin position="92"/>
        <end position="111"/>
    </location>
</feature>
<reference evidence="2" key="1">
    <citation type="journal article" date="2019" name="J. Gen. Virol.">
        <title>Detection and characterization of a novel bat-borne coronavirus in Singapore using multiple molecular approaches.</title>
        <authorList>
            <person name="Lim X.F."/>
            <person name="Lee C.B."/>
            <person name="Pascoe S.M."/>
            <person name="How C.B."/>
            <person name="Chan S."/>
            <person name="Tan J.H."/>
            <person name="Yang X."/>
            <person name="Zhou P."/>
            <person name="Shi Z."/>
            <person name="Sessions O.M."/>
            <person name="Wang L.F."/>
            <person name="Ng L.C."/>
            <person name="Anderson D.E."/>
            <person name="Yap G."/>
        </authorList>
    </citation>
    <scope>NUCLEOTIDE SEQUENCE</scope>
    <source>
        <strain evidence="2">BtCoV22/29</strain>
    </source>
</reference>
<organism evidence="2">
    <name type="scientific">Betacoronavirus BtCoV22/29</name>
    <dbReference type="NCBI Taxonomy" id="2604656"/>
    <lineage>
        <taxon>Viruses</taxon>
        <taxon>Riboviria</taxon>
        <taxon>Orthornavirae</taxon>
        <taxon>Pisuviricota</taxon>
        <taxon>Pisoniviricetes</taxon>
        <taxon>Nidovirales</taxon>
        <taxon>Cornidovirineae</taxon>
        <taxon>Coronaviridae</taxon>
        <taxon>Orthocoronavirinae</taxon>
        <taxon>Betacoronavirus</taxon>
    </lineage>
</organism>
<keyword evidence="1" id="KW-0472">Membrane</keyword>
<proteinExistence type="predicted"/>
<evidence type="ECO:0000313" key="2">
    <source>
        <dbReference type="EMBL" id="QEI22728.1"/>
    </source>
</evidence>
<accession>A0A5C0C9I4</accession>
<keyword evidence="1" id="KW-1133">Transmembrane helix</keyword>